<keyword evidence="3" id="KW-1185">Reference proteome</keyword>
<evidence type="ECO:0008006" key="4">
    <source>
        <dbReference type="Google" id="ProtNLM"/>
    </source>
</evidence>
<feature type="region of interest" description="Disordered" evidence="1">
    <location>
        <begin position="341"/>
        <end position="393"/>
    </location>
</feature>
<comment type="caution">
    <text evidence="2">The sequence shown here is derived from an EMBL/GenBank/DDBJ whole genome shotgun (WGS) entry which is preliminary data.</text>
</comment>
<organism evidence="2 3">
    <name type="scientific">Dryococelus australis</name>
    <dbReference type="NCBI Taxonomy" id="614101"/>
    <lineage>
        <taxon>Eukaryota</taxon>
        <taxon>Metazoa</taxon>
        <taxon>Ecdysozoa</taxon>
        <taxon>Arthropoda</taxon>
        <taxon>Hexapoda</taxon>
        <taxon>Insecta</taxon>
        <taxon>Pterygota</taxon>
        <taxon>Neoptera</taxon>
        <taxon>Polyneoptera</taxon>
        <taxon>Phasmatodea</taxon>
        <taxon>Verophasmatodea</taxon>
        <taxon>Anareolatae</taxon>
        <taxon>Phasmatidae</taxon>
        <taxon>Eurycanthinae</taxon>
        <taxon>Dryococelus</taxon>
    </lineage>
</organism>
<name>A0ABQ9I188_9NEOP</name>
<proteinExistence type="predicted"/>
<dbReference type="EMBL" id="JARBHB010000003">
    <property type="protein sequence ID" value="KAJ8890136.1"/>
    <property type="molecule type" value="Genomic_DNA"/>
</dbReference>
<sequence>MAINIQRGPEFIWPLPGGDSLWKIRWGTHRQRRHVVKGDTRCNNGALICKENVEAHYDLPQHNDDKKSFCPNSLRPAGEGNTFATSTTHVAEVTGEDVICACVEVALATGKSACACSWLWKHGTSYASLKSVCKHVAYPFAIGKINIPVDLITLLCTSQVKLYSDYKTDMHIVHGAVNSNARQVKVVHDKVSTFELNLRKTSLLLPLYILSDALSYTRPVKLVTVEGKVDPYLNDSDEAECWSTTDKANCGVDEDVLRRVQAGTGYTSDITRCSSAIIIAGEMKTIGVTGGWQANRFCRLPGPTTGWLHGRVARELSCSLRHTDDICRWASLHLLERRDGGGGVKHGMKQRRNERAGETGDLRENLPVSGIVWQGPHTRQSGNDAIRNRTRFA</sequence>
<evidence type="ECO:0000313" key="3">
    <source>
        <dbReference type="Proteomes" id="UP001159363"/>
    </source>
</evidence>
<reference evidence="2 3" key="1">
    <citation type="submission" date="2023-02" db="EMBL/GenBank/DDBJ databases">
        <title>LHISI_Scaffold_Assembly.</title>
        <authorList>
            <person name="Stuart O.P."/>
            <person name="Cleave R."/>
            <person name="Magrath M.J.L."/>
            <person name="Mikheyev A.S."/>
        </authorList>
    </citation>
    <scope>NUCLEOTIDE SEQUENCE [LARGE SCALE GENOMIC DNA]</scope>
    <source>
        <strain evidence="2">Daus_M_001</strain>
        <tissue evidence="2">Leg muscle</tissue>
    </source>
</reference>
<gene>
    <name evidence="2" type="ORF">PR048_009643</name>
</gene>
<accession>A0ABQ9I188</accession>
<protein>
    <recommendedName>
        <fullName evidence="4">SWIM-type domain-containing protein</fullName>
    </recommendedName>
</protein>
<evidence type="ECO:0000256" key="1">
    <source>
        <dbReference type="SAM" id="MobiDB-lite"/>
    </source>
</evidence>
<evidence type="ECO:0000313" key="2">
    <source>
        <dbReference type="EMBL" id="KAJ8890136.1"/>
    </source>
</evidence>
<feature type="compositionally biased region" description="Basic and acidic residues" evidence="1">
    <location>
        <begin position="351"/>
        <end position="364"/>
    </location>
</feature>
<dbReference type="Proteomes" id="UP001159363">
    <property type="component" value="Chromosome 3"/>
</dbReference>